<protein>
    <submittedName>
        <fullName evidence="1">Uncharacterized protein</fullName>
    </submittedName>
</protein>
<evidence type="ECO:0000313" key="1">
    <source>
        <dbReference type="EMBL" id="KAJ8318057.1"/>
    </source>
</evidence>
<name>A0ABQ9FQ53_TEGGR</name>
<comment type="caution">
    <text evidence="1">The sequence shown here is derived from an EMBL/GenBank/DDBJ whole genome shotgun (WGS) entry which is preliminary data.</text>
</comment>
<reference evidence="1 2" key="1">
    <citation type="submission" date="2022-12" db="EMBL/GenBank/DDBJ databases">
        <title>Chromosome-level genome of Tegillarca granosa.</title>
        <authorList>
            <person name="Kim J."/>
        </authorList>
    </citation>
    <scope>NUCLEOTIDE SEQUENCE [LARGE SCALE GENOMIC DNA]</scope>
    <source>
        <strain evidence="1">Teg-2019</strain>
        <tissue evidence="1">Adductor muscle</tissue>
    </source>
</reference>
<keyword evidence="2" id="KW-1185">Reference proteome</keyword>
<evidence type="ECO:0000313" key="2">
    <source>
        <dbReference type="Proteomes" id="UP001217089"/>
    </source>
</evidence>
<sequence length="393" mass="43445">MGTKSVMVFTMSSQENLWLLSEECILLDENVASEDGSEDADGEVILNTYGRGKLLSAIALPRMPYTCLNVHRPPLETHEVQIQQVMPGSQPSQGRGRARLIQNRLEKISKEKLNFRVPNSLKTFHNDLEKPGLPPRVPVVPVTLPAPPDYLLHNYEDYQESFSSEKSSSSSLSLLDFPVLVSPKKKKQNMVNIDSVSSQGKKKANKLSLNSLTDSILTSSKSNKTSKINEVNTDSYINDDIQTSDELLVLNDDIDTALEEQLSSLDDMETSGVCGGMATSKDTDVDYDLTSSQQDTLVCESNNMNMDWTLAGENIIQCDGLPRKSDISVLEEIVASFGKIIDSQTIVVGNSSSVRFKLGNSDSCEWAISCLHDSDCVYPDSNRVLECYRVDIQ</sequence>
<dbReference type="EMBL" id="JARBDR010000214">
    <property type="protein sequence ID" value="KAJ8318057.1"/>
    <property type="molecule type" value="Genomic_DNA"/>
</dbReference>
<organism evidence="1 2">
    <name type="scientific">Tegillarca granosa</name>
    <name type="common">Malaysian cockle</name>
    <name type="synonym">Anadara granosa</name>
    <dbReference type="NCBI Taxonomy" id="220873"/>
    <lineage>
        <taxon>Eukaryota</taxon>
        <taxon>Metazoa</taxon>
        <taxon>Spiralia</taxon>
        <taxon>Lophotrochozoa</taxon>
        <taxon>Mollusca</taxon>
        <taxon>Bivalvia</taxon>
        <taxon>Autobranchia</taxon>
        <taxon>Pteriomorphia</taxon>
        <taxon>Arcoida</taxon>
        <taxon>Arcoidea</taxon>
        <taxon>Arcidae</taxon>
        <taxon>Tegillarca</taxon>
    </lineage>
</organism>
<proteinExistence type="predicted"/>
<dbReference type="Proteomes" id="UP001217089">
    <property type="component" value="Unassembled WGS sequence"/>
</dbReference>
<accession>A0ABQ9FQ53</accession>
<gene>
    <name evidence="1" type="ORF">KUTeg_003148</name>
</gene>